<evidence type="ECO:0000256" key="3">
    <source>
        <dbReference type="ARBA" id="ARBA00023002"/>
    </source>
</evidence>
<dbReference type="PANTHER" id="PTHR43976:SF16">
    <property type="entry name" value="SHORT-CHAIN DEHYDROGENASE_REDUCTASE FAMILY PROTEIN"/>
    <property type="match status" value="1"/>
</dbReference>
<protein>
    <recommendedName>
        <fullName evidence="6">NAD(P)-binding protein</fullName>
    </recommendedName>
</protein>
<organism evidence="4 5">
    <name type="scientific">Dendryphion nanum</name>
    <dbReference type="NCBI Taxonomy" id="256645"/>
    <lineage>
        <taxon>Eukaryota</taxon>
        <taxon>Fungi</taxon>
        <taxon>Dikarya</taxon>
        <taxon>Ascomycota</taxon>
        <taxon>Pezizomycotina</taxon>
        <taxon>Dothideomycetes</taxon>
        <taxon>Pleosporomycetidae</taxon>
        <taxon>Pleosporales</taxon>
        <taxon>Torulaceae</taxon>
        <taxon>Dendryphion</taxon>
    </lineage>
</organism>
<dbReference type="Proteomes" id="UP000700596">
    <property type="component" value="Unassembled WGS sequence"/>
</dbReference>
<dbReference type="CDD" id="cd05374">
    <property type="entry name" value="17beta-HSD-like_SDR_c"/>
    <property type="match status" value="1"/>
</dbReference>
<evidence type="ECO:0000256" key="2">
    <source>
        <dbReference type="ARBA" id="ARBA00022857"/>
    </source>
</evidence>
<name>A0A9P9IFU6_9PLEO</name>
<dbReference type="SUPFAM" id="SSF51735">
    <property type="entry name" value="NAD(P)-binding Rossmann-fold domains"/>
    <property type="match status" value="1"/>
</dbReference>
<dbReference type="Pfam" id="PF00106">
    <property type="entry name" value="adh_short"/>
    <property type="match status" value="1"/>
</dbReference>
<evidence type="ECO:0000313" key="4">
    <source>
        <dbReference type="EMBL" id="KAH7117830.1"/>
    </source>
</evidence>
<dbReference type="Gene3D" id="3.40.50.720">
    <property type="entry name" value="NAD(P)-binding Rossmann-like Domain"/>
    <property type="match status" value="1"/>
</dbReference>
<dbReference type="PRINTS" id="PR00081">
    <property type="entry name" value="GDHRDH"/>
</dbReference>
<reference evidence="4" key="1">
    <citation type="journal article" date="2021" name="Nat. Commun.">
        <title>Genetic determinants of endophytism in the Arabidopsis root mycobiome.</title>
        <authorList>
            <person name="Mesny F."/>
            <person name="Miyauchi S."/>
            <person name="Thiergart T."/>
            <person name="Pickel B."/>
            <person name="Atanasova L."/>
            <person name="Karlsson M."/>
            <person name="Huettel B."/>
            <person name="Barry K.W."/>
            <person name="Haridas S."/>
            <person name="Chen C."/>
            <person name="Bauer D."/>
            <person name="Andreopoulos W."/>
            <person name="Pangilinan J."/>
            <person name="LaButti K."/>
            <person name="Riley R."/>
            <person name="Lipzen A."/>
            <person name="Clum A."/>
            <person name="Drula E."/>
            <person name="Henrissat B."/>
            <person name="Kohler A."/>
            <person name="Grigoriev I.V."/>
            <person name="Martin F.M."/>
            <person name="Hacquard S."/>
        </authorList>
    </citation>
    <scope>NUCLEOTIDE SEQUENCE</scope>
    <source>
        <strain evidence="4">MPI-CAGE-CH-0243</strain>
    </source>
</reference>
<evidence type="ECO:0008006" key="6">
    <source>
        <dbReference type="Google" id="ProtNLM"/>
    </source>
</evidence>
<comment type="similarity">
    <text evidence="1">Belongs to the short-chain dehydrogenases/reductases (SDR) family.</text>
</comment>
<dbReference type="InterPro" id="IPR036291">
    <property type="entry name" value="NAD(P)-bd_dom_sf"/>
</dbReference>
<dbReference type="PANTHER" id="PTHR43976">
    <property type="entry name" value="SHORT CHAIN DEHYDROGENASE"/>
    <property type="match status" value="1"/>
</dbReference>
<keyword evidence="3" id="KW-0560">Oxidoreductase</keyword>
<evidence type="ECO:0000313" key="5">
    <source>
        <dbReference type="Proteomes" id="UP000700596"/>
    </source>
</evidence>
<evidence type="ECO:0000256" key="1">
    <source>
        <dbReference type="ARBA" id="ARBA00006484"/>
    </source>
</evidence>
<dbReference type="InterPro" id="IPR051911">
    <property type="entry name" value="SDR_oxidoreductase"/>
</dbReference>
<gene>
    <name evidence="4" type="ORF">B0J11DRAFT_536809</name>
</gene>
<keyword evidence="2" id="KW-0521">NADP</keyword>
<dbReference type="AlphaFoldDB" id="A0A9P9IFU6"/>
<dbReference type="InterPro" id="IPR002347">
    <property type="entry name" value="SDR_fam"/>
</dbReference>
<sequence length="285" mass="30726">MSRTPVWFITAASSGFGKYIALEALSRGHKVIASARSTSRIADLAEKGADTVALDVTAPLEQIKEVAKEANEKYGYITHLVNAAGYILVGAVEETSPKEDFDHFNTNVFGLLNVTKAFLPYLRATSGEKTIANFGSIGSWAGGPGYGLYNGSKWAVSGISEALHEELKPFNISVTVVEPGYFRTGFLNAGAQISSAIQIDAYNSGPVGQTREILKKVDNNQPGDVVKGSKVLVDILTRSGTAEGREVPIRVALGSDSSPYIRAKLRRTEELLNEWDEVTKSTDHE</sequence>
<proteinExistence type="inferred from homology"/>
<dbReference type="GO" id="GO:0016491">
    <property type="term" value="F:oxidoreductase activity"/>
    <property type="evidence" value="ECO:0007669"/>
    <property type="project" value="UniProtKB-KW"/>
</dbReference>
<accession>A0A9P9IFU6</accession>
<dbReference type="PROSITE" id="PS00061">
    <property type="entry name" value="ADH_SHORT"/>
    <property type="match status" value="1"/>
</dbReference>
<dbReference type="OrthoDB" id="1274115at2759"/>
<dbReference type="EMBL" id="JAGMWT010000013">
    <property type="protein sequence ID" value="KAH7117830.1"/>
    <property type="molecule type" value="Genomic_DNA"/>
</dbReference>
<keyword evidence="5" id="KW-1185">Reference proteome</keyword>
<comment type="caution">
    <text evidence="4">The sequence shown here is derived from an EMBL/GenBank/DDBJ whole genome shotgun (WGS) entry which is preliminary data.</text>
</comment>
<dbReference type="InterPro" id="IPR020904">
    <property type="entry name" value="Sc_DH/Rdtase_CS"/>
</dbReference>